<keyword evidence="3" id="KW-0963">Cytoplasm</keyword>
<dbReference type="GO" id="GO:0030428">
    <property type="term" value="C:cell septum"/>
    <property type="evidence" value="ECO:0007669"/>
    <property type="project" value="TreeGrafter"/>
</dbReference>
<evidence type="ECO:0000256" key="6">
    <source>
        <dbReference type="ARBA" id="ARBA00023306"/>
    </source>
</evidence>
<dbReference type="InterPro" id="IPR007838">
    <property type="entry name" value="Cell_div_ZapA-like"/>
</dbReference>
<protein>
    <recommendedName>
        <fullName evidence="2">Cell division protein ZapA</fullName>
    </recommendedName>
    <alternativeName>
        <fullName evidence="9">Z ring-associated protein ZapA</fullName>
    </alternativeName>
</protein>
<dbReference type="PANTHER" id="PTHR34981:SF1">
    <property type="entry name" value="CELL DIVISION PROTEIN ZAPA"/>
    <property type="match status" value="1"/>
</dbReference>
<dbReference type="GO" id="GO:0000917">
    <property type="term" value="P:division septum assembly"/>
    <property type="evidence" value="ECO:0007669"/>
    <property type="project" value="UniProtKB-KW"/>
</dbReference>
<organism evidence="10 11">
    <name type="scientific">Lampropedia cohaerens</name>
    <dbReference type="NCBI Taxonomy" id="1610491"/>
    <lineage>
        <taxon>Bacteria</taxon>
        <taxon>Pseudomonadati</taxon>
        <taxon>Pseudomonadota</taxon>
        <taxon>Betaproteobacteria</taxon>
        <taxon>Burkholderiales</taxon>
        <taxon>Comamonadaceae</taxon>
        <taxon>Lampropedia</taxon>
    </lineage>
</organism>
<dbReference type="GO" id="GO:0032153">
    <property type="term" value="C:cell division site"/>
    <property type="evidence" value="ECO:0007669"/>
    <property type="project" value="TreeGrafter"/>
</dbReference>
<evidence type="ECO:0000256" key="9">
    <source>
        <dbReference type="ARBA" id="ARBA00033158"/>
    </source>
</evidence>
<evidence type="ECO:0000313" key="11">
    <source>
        <dbReference type="Proteomes" id="UP000050580"/>
    </source>
</evidence>
<evidence type="ECO:0000256" key="3">
    <source>
        <dbReference type="ARBA" id="ARBA00022490"/>
    </source>
</evidence>
<dbReference type="GO" id="GO:0000921">
    <property type="term" value="P:septin ring assembly"/>
    <property type="evidence" value="ECO:0007669"/>
    <property type="project" value="TreeGrafter"/>
</dbReference>
<evidence type="ECO:0000256" key="7">
    <source>
        <dbReference type="ARBA" id="ARBA00024910"/>
    </source>
</evidence>
<dbReference type="STRING" id="1610491.AAV94_12315"/>
<dbReference type="Gene3D" id="3.30.160.880">
    <property type="entry name" value="Cell division protein ZapA protomer, N-terminal domain"/>
    <property type="match status" value="1"/>
</dbReference>
<keyword evidence="4" id="KW-0132">Cell division</keyword>
<dbReference type="GO" id="GO:0043093">
    <property type="term" value="P:FtsZ-dependent cytokinesis"/>
    <property type="evidence" value="ECO:0007669"/>
    <property type="project" value="TreeGrafter"/>
</dbReference>
<reference evidence="10 11" key="1">
    <citation type="submission" date="2015-05" db="EMBL/GenBank/DDBJ databases">
        <title>Draft genome sequence of Lampropedia sp. CT6, isolated from the microbial mat of a hot water spring, located at Manikaran, India.</title>
        <authorList>
            <person name="Tripathi C."/>
            <person name="Rani P."/>
            <person name="Mahato N.K."/>
            <person name="Lal R."/>
        </authorList>
    </citation>
    <scope>NUCLEOTIDE SEQUENCE [LARGE SCALE GENOMIC DNA]</scope>
    <source>
        <strain evidence="10 11">CT6</strain>
    </source>
</reference>
<evidence type="ECO:0000256" key="1">
    <source>
        <dbReference type="ARBA" id="ARBA00004496"/>
    </source>
</evidence>
<evidence type="ECO:0000256" key="2">
    <source>
        <dbReference type="ARBA" id="ARBA00015195"/>
    </source>
</evidence>
<evidence type="ECO:0000256" key="5">
    <source>
        <dbReference type="ARBA" id="ARBA00023210"/>
    </source>
</evidence>
<dbReference type="EMBL" id="LBNQ01000037">
    <property type="protein sequence ID" value="KKW67107.1"/>
    <property type="molecule type" value="Genomic_DNA"/>
</dbReference>
<dbReference type="Pfam" id="PF05164">
    <property type="entry name" value="ZapA"/>
    <property type="match status" value="1"/>
</dbReference>
<dbReference type="OrthoDB" id="5297208at2"/>
<dbReference type="Gene3D" id="1.20.5.50">
    <property type="match status" value="1"/>
</dbReference>
<comment type="subunit">
    <text evidence="8">Homodimer. Interacts with FtsZ.</text>
</comment>
<dbReference type="PATRIC" id="fig|1610491.3.peg.2617"/>
<dbReference type="AlphaFoldDB" id="A0A0U1PXE4"/>
<accession>A0A0U1PXE4</accession>
<name>A0A0U1PXE4_9BURK</name>
<evidence type="ECO:0000256" key="8">
    <source>
        <dbReference type="ARBA" id="ARBA00026068"/>
    </source>
</evidence>
<dbReference type="InterPro" id="IPR036192">
    <property type="entry name" value="Cell_div_ZapA-like_sf"/>
</dbReference>
<sequence length="123" mass="13038">MNQVQAKILQQSYLLACKPGQEERLLEAVRVVDDAMTRIHDAGKVRARERIAVLAALNLAFELADLRQAMASMPQPTQTADNDKATESAALAAIVARLDAVLAAPAPAEAGTPAQQTGFSDNA</sequence>
<comment type="caution">
    <text evidence="10">The sequence shown here is derived from an EMBL/GenBank/DDBJ whole genome shotgun (WGS) entry which is preliminary data.</text>
</comment>
<evidence type="ECO:0000256" key="4">
    <source>
        <dbReference type="ARBA" id="ARBA00022618"/>
    </source>
</evidence>
<dbReference type="GO" id="GO:0005829">
    <property type="term" value="C:cytosol"/>
    <property type="evidence" value="ECO:0007669"/>
    <property type="project" value="TreeGrafter"/>
</dbReference>
<dbReference type="InterPro" id="IPR042233">
    <property type="entry name" value="Cell_div_ZapA_N"/>
</dbReference>
<dbReference type="SUPFAM" id="SSF102829">
    <property type="entry name" value="Cell division protein ZapA-like"/>
    <property type="match status" value="1"/>
</dbReference>
<dbReference type="RefSeq" id="WP_046742511.1">
    <property type="nucleotide sequence ID" value="NZ_LBNQ01000037.1"/>
</dbReference>
<dbReference type="Proteomes" id="UP000050580">
    <property type="component" value="Unassembled WGS sequence"/>
</dbReference>
<dbReference type="PANTHER" id="PTHR34981">
    <property type="entry name" value="CELL DIVISION PROTEIN ZAPA"/>
    <property type="match status" value="1"/>
</dbReference>
<evidence type="ECO:0000313" key="10">
    <source>
        <dbReference type="EMBL" id="KKW67107.1"/>
    </source>
</evidence>
<proteinExistence type="predicted"/>
<keyword evidence="6" id="KW-0131">Cell cycle</keyword>
<keyword evidence="5" id="KW-0717">Septation</keyword>
<keyword evidence="11" id="KW-1185">Reference proteome</keyword>
<comment type="subcellular location">
    <subcellularLocation>
        <location evidence="1">Cytoplasm</location>
    </subcellularLocation>
</comment>
<comment type="function">
    <text evidence="7">Activator of cell division through the inhibition of FtsZ GTPase activity, therefore promoting FtsZ assembly into bundles of protofilaments necessary for the formation of the division Z ring. It is recruited early at mid-cell but it is not essential for cell division.</text>
</comment>
<gene>
    <name evidence="10" type="ORF">AAV94_12315</name>
</gene>